<dbReference type="AlphaFoldDB" id="A0A8H6JT81"/>
<gene>
    <name evidence="2" type="ORF">CSOJ01_01743</name>
</gene>
<proteinExistence type="predicted"/>
<comment type="caution">
    <text evidence="2">The sequence shown here is derived from an EMBL/GenBank/DDBJ whole genome shotgun (WGS) entry which is preliminary data.</text>
</comment>
<protein>
    <submittedName>
        <fullName evidence="2">Uncharacterized protein</fullName>
    </submittedName>
</protein>
<dbReference type="EMBL" id="WIGN01000014">
    <property type="protein sequence ID" value="KAF6818578.1"/>
    <property type="molecule type" value="Genomic_DNA"/>
</dbReference>
<evidence type="ECO:0000256" key="1">
    <source>
        <dbReference type="SAM" id="MobiDB-lite"/>
    </source>
</evidence>
<reference evidence="2 3" key="1">
    <citation type="journal article" date="2020" name="Phytopathology">
        <title>Genome Sequence Resources of Colletotrichum truncatum, C. plurivorum, C. musicola, and C. sojae: Four Species Pathogenic to Soybean (Glycine max).</title>
        <authorList>
            <person name="Rogerio F."/>
            <person name="Boufleur T.R."/>
            <person name="Ciampi-Guillardi M."/>
            <person name="Sukno S.A."/>
            <person name="Thon M.R."/>
            <person name="Massola Junior N.S."/>
            <person name="Baroncelli R."/>
        </authorList>
    </citation>
    <scope>NUCLEOTIDE SEQUENCE [LARGE SCALE GENOMIC DNA]</scope>
    <source>
        <strain evidence="2 3">LFN0009</strain>
    </source>
</reference>
<evidence type="ECO:0000313" key="3">
    <source>
        <dbReference type="Proteomes" id="UP000652219"/>
    </source>
</evidence>
<keyword evidence="3" id="KW-1185">Reference proteome</keyword>
<organism evidence="2 3">
    <name type="scientific">Colletotrichum sojae</name>
    <dbReference type="NCBI Taxonomy" id="2175907"/>
    <lineage>
        <taxon>Eukaryota</taxon>
        <taxon>Fungi</taxon>
        <taxon>Dikarya</taxon>
        <taxon>Ascomycota</taxon>
        <taxon>Pezizomycotina</taxon>
        <taxon>Sordariomycetes</taxon>
        <taxon>Hypocreomycetidae</taxon>
        <taxon>Glomerellales</taxon>
        <taxon>Glomerellaceae</taxon>
        <taxon>Colletotrichum</taxon>
        <taxon>Colletotrichum orchidearum species complex</taxon>
    </lineage>
</organism>
<dbReference type="Proteomes" id="UP000652219">
    <property type="component" value="Unassembled WGS sequence"/>
</dbReference>
<sequence length="109" mass="12251">MTNPRDSRDGDMAIIAFSTSHAGSEAPFLTQLVVDRRRDVRFRHGLIIPKPFRAESDSTVANGPRVPFGRNVRSPAKPPPRQKDQRNFETGKNFLELSPVLPYGPLLRL</sequence>
<name>A0A8H6JT81_9PEZI</name>
<evidence type="ECO:0000313" key="2">
    <source>
        <dbReference type="EMBL" id="KAF6818578.1"/>
    </source>
</evidence>
<accession>A0A8H6JT81</accession>
<feature type="region of interest" description="Disordered" evidence="1">
    <location>
        <begin position="56"/>
        <end position="91"/>
    </location>
</feature>